<evidence type="ECO:0000313" key="3">
    <source>
        <dbReference type="Proteomes" id="UP000268014"/>
    </source>
</evidence>
<organism evidence="4">
    <name type="scientific">Haemonchus placei</name>
    <name type="common">Barber's pole worm</name>
    <dbReference type="NCBI Taxonomy" id="6290"/>
    <lineage>
        <taxon>Eukaryota</taxon>
        <taxon>Metazoa</taxon>
        <taxon>Ecdysozoa</taxon>
        <taxon>Nematoda</taxon>
        <taxon>Chromadorea</taxon>
        <taxon>Rhabditida</taxon>
        <taxon>Rhabditina</taxon>
        <taxon>Rhabditomorpha</taxon>
        <taxon>Strongyloidea</taxon>
        <taxon>Trichostrongylidae</taxon>
        <taxon>Haemonchus</taxon>
    </lineage>
</organism>
<feature type="compositionally biased region" description="Polar residues" evidence="1">
    <location>
        <begin position="122"/>
        <end position="140"/>
    </location>
</feature>
<proteinExistence type="predicted"/>
<keyword evidence="3" id="KW-1185">Reference proteome</keyword>
<feature type="compositionally biased region" description="Polar residues" evidence="1">
    <location>
        <begin position="343"/>
        <end position="362"/>
    </location>
</feature>
<feature type="compositionally biased region" description="Basic and acidic residues" evidence="1">
    <location>
        <begin position="46"/>
        <end position="56"/>
    </location>
</feature>
<sequence length="552" mass="61999">MDPEETREGAWFWNGEVQQVVRQKKAAHKAEDARSKRPIADGLGKVIERVQDHAYQESDLAADGNLDHSSASARPPKRGAQAKKAKTGKRNKKKKQKDTRQSNRKNGDRKNGNSKSFRPDTDNNTQNGTADNNESSQSVDIFSDLEDNDYPMEELEDNAADREEEVICEDNAAEREEDEETREDDMADREEEEVTRGDNVAEREEEEVTRGDNAADMEEEEVTRGDNVAEREEEEVTRGDNAADREQEEVTRRPPQSTENGTIDPPESNGNSELVASKANTNAENPPSTSSKSRKRKPASKPSTTNPKRKREVKVLPRPLSSKKKVPAVPKNVGNLESARSDAGSNGENHIASVNDSSSALSKSPPRKRAPMKELEANKTIEHKGQPIRPPTKLTENRACRNNKDGRKEQDTVMPLPPNAEGNGRNDLAQRSDNDNTSTREPAQKRRPRRKRKPWNPRPRKTPSVRNKANARPQSDSRRQYQSAQPEQNAVINKSAHEPVENPGHPRTQANAPPTMHMRKIEDEVIQRMYVFRQGETLMRVVESNGGRRGKP</sequence>
<evidence type="ECO:0000313" key="2">
    <source>
        <dbReference type="EMBL" id="VDO85216.1"/>
    </source>
</evidence>
<feature type="compositionally biased region" description="Acidic residues" evidence="1">
    <location>
        <begin position="143"/>
        <end position="168"/>
    </location>
</feature>
<dbReference type="AlphaFoldDB" id="A0A0N4X8G9"/>
<feature type="compositionally biased region" description="Polar residues" evidence="1">
    <location>
        <begin position="480"/>
        <end position="492"/>
    </location>
</feature>
<evidence type="ECO:0000256" key="1">
    <source>
        <dbReference type="SAM" id="MobiDB-lite"/>
    </source>
</evidence>
<feature type="compositionally biased region" description="Basic residues" evidence="1">
    <location>
        <begin position="75"/>
        <end position="97"/>
    </location>
</feature>
<feature type="compositionally biased region" description="Acidic residues" evidence="1">
    <location>
        <begin position="175"/>
        <end position="193"/>
    </location>
</feature>
<reference evidence="4" key="1">
    <citation type="submission" date="2017-02" db="UniProtKB">
        <authorList>
            <consortium name="WormBaseParasite"/>
        </authorList>
    </citation>
    <scope>IDENTIFICATION</scope>
</reference>
<dbReference type="Proteomes" id="UP000268014">
    <property type="component" value="Unassembled WGS sequence"/>
</dbReference>
<feature type="compositionally biased region" description="Basic and acidic residues" evidence="1">
    <location>
        <begin position="222"/>
        <end position="252"/>
    </location>
</feature>
<feature type="compositionally biased region" description="Basic and acidic residues" evidence="1">
    <location>
        <begin position="98"/>
        <end position="121"/>
    </location>
</feature>
<reference evidence="2 3" key="2">
    <citation type="submission" date="2018-11" db="EMBL/GenBank/DDBJ databases">
        <authorList>
            <consortium name="Pathogen Informatics"/>
        </authorList>
    </citation>
    <scope>NUCLEOTIDE SEQUENCE [LARGE SCALE GENOMIC DNA]</scope>
    <source>
        <strain evidence="2 3">MHpl1</strain>
    </source>
</reference>
<name>A0A0N4X8G9_HAEPC</name>
<accession>A0A0N4X8G9</accession>
<dbReference type="EMBL" id="UZAF01022442">
    <property type="protein sequence ID" value="VDO85216.1"/>
    <property type="molecule type" value="Genomic_DNA"/>
</dbReference>
<feature type="compositionally biased region" description="Basic residues" evidence="1">
    <location>
        <begin position="445"/>
        <end position="463"/>
    </location>
</feature>
<feature type="region of interest" description="Disordered" evidence="1">
    <location>
        <begin position="23"/>
        <end position="516"/>
    </location>
</feature>
<evidence type="ECO:0000313" key="4">
    <source>
        <dbReference type="WBParaSite" id="HPLM_0002066101-mRNA-1"/>
    </source>
</evidence>
<gene>
    <name evidence="2" type="ORF">HPLM_LOCUS20653</name>
</gene>
<dbReference type="WBParaSite" id="HPLM_0002066101-mRNA-1">
    <property type="protein sequence ID" value="HPLM_0002066101-mRNA-1"/>
    <property type="gene ID" value="HPLM_0002066101"/>
</dbReference>
<feature type="compositionally biased region" description="Polar residues" evidence="1">
    <location>
        <begin position="268"/>
        <end position="285"/>
    </location>
</feature>
<feature type="compositionally biased region" description="Basic and acidic residues" evidence="1">
    <location>
        <begin position="395"/>
        <end position="411"/>
    </location>
</feature>
<feature type="compositionally biased region" description="Basic and acidic residues" evidence="1">
    <location>
        <begin position="28"/>
        <end position="39"/>
    </location>
</feature>
<feature type="compositionally biased region" description="Basic and acidic residues" evidence="1">
    <location>
        <begin position="371"/>
        <end position="385"/>
    </location>
</feature>
<dbReference type="OMA" id="ENHIASV"/>
<protein>
    <submittedName>
        <fullName evidence="4">PHD-type domain-containing protein</fullName>
    </submittedName>
</protein>